<dbReference type="GO" id="GO:0003677">
    <property type="term" value="F:DNA binding"/>
    <property type="evidence" value="ECO:0007669"/>
    <property type="project" value="UniProtKB-UniRule"/>
</dbReference>
<organism evidence="2 3">
    <name type="scientific">Geoalkalibacter subterraneus</name>
    <dbReference type="NCBI Taxonomy" id="483547"/>
    <lineage>
        <taxon>Bacteria</taxon>
        <taxon>Pseudomonadati</taxon>
        <taxon>Thermodesulfobacteriota</taxon>
        <taxon>Desulfuromonadia</taxon>
        <taxon>Desulfuromonadales</taxon>
        <taxon>Geoalkalibacteraceae</taxon>
        <taxon>Geoalkalibacter</taxon>
    </lineage>
</organism>
<dbReference type="EMBL" id="CP010311">
    <property type="protein sequence ID" value="AJF06830.1"/>
    <property type="molecule type" value="Genomic_DNA"/>
</dbReference>
<protein>
    <recommendedName>
        <fullName evidence="1">Type-2 restriction enzyme</fullName>
        <ecNumber evidence="1">3.1.21.4</ecNumber>
    </recommendedName>
</protein>
<dbReference type="EC" id="3.1.21.4" evidence="1"/>
<comment type="similarity">
    <text evidence="1">Belongs to the XhoI type II restriction endonuclease family.</text>
</comment>
<keyword evidence="1" id="KW-0378">Hydrolase</keyword>
<proteinExistence type="inferred from homology"/>
<accession>A0A0B5FRQ3</accession>
<keyword evidence="1" id="KW-0540">Nuclease</keyword>
<keyword evidence="1 2" id="KW-0255">Endonuclease</keyword>
<dbReference type="KEGG" id="gsb:GSUB_10090"/>
<dbReference type="AlphaFoldDB" id="A0A0B5FRQ3"/>
<dbReference type="PIRSF" id="PIRSF000994">
    <property type="entry name" value="Restrict_endonuc_II_XhoI"/>
    <property type="match status" value="1"/>
</dbReference>
<gene>
    <name evidence="2" type="ORF">GSUB_10090</name>
</gene>
<name>A0A0B5FRQ3_9BACT</name>
<dbReference type="Proteomes" id="UP000035036">
    <property type="component" value="Chromosome"/>
</dbReference>
<evidence type="ECO:0000313" key="2">
    <source>
        <dbReference type="EMBL" id="AJF06830.1"/>
    </source>
</evidence>
<dbReference type="InterPro" id="IPR007636">
    <property type="entry name" value="Restrct_endonuc_II_XhoI"/>
</dbReference>
<dbReference type="Pfam" id="PF04555">
    <property type="entry name" value="XhoI"/>
    <property type="match status" value="1"/>
</dbReference>
<dbReference type="GO" id="GO:0009307">
    <property type="term" value="P:DNA restriction-modification system"/>
    <property type="evidence" value="ECO:0007669"/>
    <property type="project" value="UniProtKB-UniRule"/>
</dbReference>
<reference evidence="2 3" key="1">
    <citation type="journal article" date="2015" name="Genome Announc.">
        <title>Genomes of Geoalkalibacter ferrihydriticus Z-0531T and Geoalkalibacter subterraneus Red1T, Two Haloalkaliphilic Metal-Reducing Deltaproteobacteria.</title>
        <authorList>
            <person name="Badalamenti J.P."/>
            <person name="Krajmalnik-Brown R."/>
            <person name="Torres C.I."/>
            <person name="Bond D.R."/>
        </authorList>
    </citation>
    <scope>NUCLEOTIDE SEQUENCE [LARGE SCALE GENOMIC DNA]</scope>
    <source>
        <strain evidence="2 3">Red1</strain>
    </source>
</reference>
<dbReference type="RefSeq" id="WP_040200621.1">
    <property type="nucleotide sequence ID" value="NZ_CP010311.1"/>
</dbReference>
<dbReference type="HOGENOM" id="CLU_097055_0_0_7"/>
<comment type="function">
    <text evidence="1">A P subtype restriction enzyme that recognizes the double-stranded sequence 5'-CTCGAG-3' and cleaves after C-1.</text>
</comment>
<keyword evidence="1" id="KW-0680">Restriction system</keyword>
<dbReference type="REBASE" id="101680">
    <property type="entry name" value="GsuRed1IIP"/>
</dbReference>
<dbReference type="GO" id="GO:0009036">
    <property type="term" value="F:type II site-specific deoxyribonuclease activity"/>
    <property type="evidence" value="ECO:0007669"/>
    <property type="project" value="UniProtKB-UniRule"/>
</dbReference>
<comment type="catalytic activity">
    <reaction evidence="1">
        <text>Endonucleolytic cleavage of DNA to give specific double-stranded fragments with terminal 5'-phosphates.</text>
        <dbReference type="EC" id="3.1.21.4"/>
    </reaction>
</comment>
<dbReference type="STRING" id="483547.GSUB_10090"/>
<evidence type="ECO:0000256" key="1">
    <source>
        <dbReference type="PIRNR" id="PIRNR000994"/>
    </source>
</evidence>
<sequence>MAIDLVDYERKAREAVQAFWENREAARQKQIESGKADQGERASVTSGKNMDGFIALILDIIHANGLTHADIHQKRAVLTLPGFFRPTKLWDLLVIHKGELIAAIELKSQVGPSFGNNFNNRTEEAIGTAHDLWTAYREGAFGKQPRPFVGWLMLVEDAPESRSPVKYNSPHFPVFKEFKSVSYLQRYDLLCQKLTQEQLYTSASLIASPRSAAAGGNFCSLSSMTSLKTFVASLAGHIAGESARLE</sequence>
<dbReference type="OrthoDB" id="3638769at2"/>
<keyword evidence="3" id="KW-1185">Reference proteome</keyword>
<evidence type="ECO:0000313" key="3">
    <source>
        <dbReference type="Proteomes" id="UP000035036"/>
    </source>
</evidence>